<dbReference type="EMBL" id="KQ965781">
    <property type="protein sequence ID" value="KXS13196.1"/>
    <property type="molecule type" value="Genomic_DNA"/>
</dbReference>
<evidence type="ECO:0000313" key="3">
    <source>
        <dbReference type="Proteomes" id="UP000070544"/>
    </source>
</evidence>
<dbReference type="InterPro" id="IPR004675">
    <property type="entry name" value="AhpD_core"/>
</dbReference>
<reference evidence="2 3" key="1">
    <citation type="journal article" date="2015" name="Genome Biol. Evol.">
        <title>Phylogenomic analyses indicate that early fungi evolved digesting cell walls of algal ancestors of land plants.</title>
        <authorList>
            <person name="Chang Y."/>
            <person name="Wang S."/>
            <person name="Sekimoto S."/>
            <person name="Aerts A.L."/>
            <person name="Choi C."/>
            <person name="Clum A."/>
            <person name="LaButti K.M."/>
            <person name="Lindquist E.A."/>
            <person name="Yee Ngan C."/>
            <person name="Ohm R.A."/>
            <person name="Salamov A.A."/>
            <person name="Grigoriev I.V."/>
            <person name="Spatafora J.W."/>
            <person name="Berbee M.L."/>
        </authorList>
    </citation>
    <scope>NUCLEOTIDE SEQUENCE [LARGE SCALE GENOMIC DNA]</scope>
    <source>
        <strain evidence="2 3">JEL478</strain>
    </source>
</reference>
<feature type="domain" description="Carboxymuconolactone decarboxylase-like" evidence="1">
    <location>
        <begin position="92"/>
        <end position="168"/>
    </location>
</feature>
<dbReference type="NCBIfam" id="TIGR00778">
    <property type="entry name" value="ahpD_dom"/>
    <property type="match status" value="1"/>
</dbReference>
<dbReference type="SUPFAM" id="SSF69118">
    <property type="entry name" value="AhpD-like"/>
    <property type="match status" value="1"/>
</dbReference>
<dbReference type="PANTHER" id="PTHR35446">
    <property type="entry name" value="SI:CH211-175M2.5"/>
    <property type="match status" value="1"/>
</dbReference>
<dbReference type="PANTHER" id="PTHR35446:SF2">
    <property type="entry name" value="CARBOXYMUCONOLACTONE DECARBOXYLASE-LIKE DOMAIN-CONTAINING PROTEIN"/>
    <property type="match status" value="1"/>
</dbReference>
<evidence type="ECO:0000259" key="1">
    <source>
        <dbReference type="Pfam" id="PF02627"/>
    </source>
</evidence>
<dbReference type="AlphaFoldDB" id="A0A139A8W9"/>
<keyword evidence="3" id="KW-1185">Reference proteome</keyword>
<dbReference type="InterPro" id="IPR029032">
    <property type="entry name" value="AhpD-like"/>
</dbReference>
<organism evidence="2 3">
    <name type="scientific">Gonapodya prolifera (strain JEL478)</name>
    <name type="common">Monoblepharis prolifera</name>
    <dbReference type="NCBI Taxonomy" id="1344416"/>
    <lineage>
        <taxon>Eukaryota</taxon>
        <taxon>Fungi</taxon>
        <taxon>Fungi incertae sedis</taxon>
        <taxon>Chytridiomycota</taxon>
        <taxon>Chytridiomycota incertae sedis</taxon>
        <taxon>Monoblepharidomycetes</taxon>
        <taxon>Monoblepharidales</taxon>
        <taxon>Gonapodyaceae</taxon>
        <taxon>Gonapodya</taxon>
    </lineage>
</organism>
<dbReference type="GO" id="GO:0051920">
    <property type="term" value="F:peroxiredoxin activity"/>
    <property type="evidence" value="ECO:0007669"/>
    <property type="project" value="InterPro"/>
</dbReference>
<dbReference type="Gene3D" id="1.20.1290.10">
    <property type="entry name" value="AhpD-like"/>
    <property type="match status" value="1"/>
</dbReference>
<accession>A0A139A8W9</accession>
<proteinExistence type="predicted"/>
<sequence>MLPSLFFLRPLLRTRPAPSLPSAPLPHLPSVPFSSTPTSRKQPVLPPIPYEKADARVKAIYDEMIAQFELKGPHQINDFWKILANHYPTFKGTWDRMQTVMAPGALDPLVKEMIYLAVSTTNGCDYCIASHAASARKLGMTDEMMGELQAVVAMASETNRLAFGYRVAVDPMYEKMYAKSNEKKVAERDAKKE</sequence>
<dbReference type="InterPro" id="IPR003779">
    <property type="entry name" value="CMD-like"/>
</dbReference>
<dbReference type="Proteomes" id="UP000070544">
    <property type="component" value="Unassembled WGS sequence"/>
</dbReference>
<dbReference type="Pfam" id="PF02627">
    <property type="entry name" value="CMD"/>
    <property type="match status" value="1"/>
</dbReference>
<evidence type="ECO:0000313" key="2">
    <source>
        <dbReference type="EMBL" id="KXS13196.1"/>
    </source>
</evidence>
<protein>
    <submittedName>
        <fullName evidence="2">AhpD-like protein</fullName>
    </submittedName>
</protein>
<dbReference type="OrthoDB" id="2140148at2759"/>
<name>A0A139A8W9_GONPJ</name>
<gene>
    <name evidence="2" type="ORF">M427DRAFT_58911</name>
</gene>